<evidence type="ECO:0000313" key="2">
    <source>
        <dbReference type="Proteomes" id="UP001228504"/>
    </source>
</evidence>
<evidence type="ECO:0000313" key="1">
    <source>
        <dbReference type="EMBL" id="MDQ0151173.1"/>
    </source>
</evidence>
<dbReference type="Proteomes" id="UP001228504">
    <property type="component" value="Unassembled WGS sequence"/>
</dbReference>
<reference evidence="1 2" key="1">
    <citation type="submission" date="2023-07" db="EMBL/GenBank/DDBJ databases">
        <title>Genomic Encyclopedia of Type Strains, Phase IV (KMG-IV): sequencing the most valuable type-strain genomes for metagenomic binning, comparative biology and taxonomic classification.</title>
        <authorList>
            <person name="Goeker M."/>
        </authorList>
    </citation>
    <scope>NUCLEOTIDE SEQUENCE [LARGE SCALE GENOMIC DNA]</scope>
    <source>
        <strain evidence="1 2">DSM 20694</strain>
    </source>
</reference>
<comment type="caution">
    <text evidence="1">The sequence shown here is derived from an EMBL/GenBank/DDBJ whole genome shotgun (WGS) entry which is preliminary data.</text>
</comment>
<accession>A0ABT9UXX3</accession>
<protein>
    <submittedName>
        <fullName evidence="1">Uncharacterized protein</fullName>
    </submittedName>
</protein>
<sequence length="54" mass="6293">MKGIRETIKFVENYCPSEISLEGSDFCNCDDECINCWIKCLSLEENQDKLENEI</sequence>
<dbReference type="EMBL" id="JAUSUF010000020">
    <property type="protein sequence ID" value="MDQ0151173.1"/>
    <property type="molecule type" value="Genomic_DNA"/>
</dbReference>
<proteinExistence type="predicted"/>
<name>A0ABT9UXX3_9FIRM</name>
<organism evidence="1 2">
    <name type="scientific">Eubacterium multiforme</name>
    <dbReference type="NCBI Taxonomy" id="83339"/>
    <lineage>
        <taxon>Bacteria</taxon>
        <taxon>Bacillati</taxon>
        <taxon>Bacillota</taxon>
        <taxon>Clostridia</taxon>
        <taxon>Eubacteriales</taxon>
        <taxon>Eubacteriaceae</taxon>
        <taxon>Eubacterium</taxon>
    </lineage>
</organism>
<keyword evidence="2" id="KW-1185">Reference proteome</keyword>
<gene>
    <name evidence="1" type="ORF">J2S18_003150</name>
</gene>